<sequence length="146" mass="16102">MADRMCDLTGLPIGSSACEEHKGVSCRSRMSSATRELRNLRILNCHDKSLTSDLSYISSFLPAARVRAHELRQKSKTDLLNQFNDVKAELALLRVAKVAGGASNKLSKINVVRLLIAQVLTVISQKQKAALREASLQEEEIHSSRS</sequence>
<evidence type="ECO:0000256" key="2">
    <source>
        <dbReference type="ARBA" id="ARBA00022980"/>
    </source>
</evidence>
<dbReference type="AlphaFoldDB" id="A0ABD0UQV7"/>
<dbReference type="EMBL" id="JANQDX010000012">
    <property type="protein sequence ID" value="KAL0915044.1"/>
    <property type="molecule type" value="Genomic_DNA"/>
</dbReference>
<accession>A0ABD0UQV7</accession>
<evidence type="ECO:0000313" key="4">
    <source>
        <dbReference type="EMBL" id="KAL0915044.1"/>
    </source>
</evidence>
<dbReference type="GO" id="GO:0005840">
    <property type="term" value="C:ribosome"/>
    <property type="evidence" value="ECO:0007669"/>
    <property type="project" value="UniProtKB-KW"/>
</dbReference>
<proteinExistence type="inferred from homology"/>
<dbReference type="InterPro" id="IPR036049">
    <property type="entry name" value="Ribosomal_uL29_sf"/>
</dbReference>
<dbReference type="PANTHER" id="PTHR45722:SF2">
    <property type="entry name" value="LARGE RIBOSOMAL SUBUNIT PROTEIN UL29-RELATED"/>
    <property type="match status" value="1"/>
</dbReference>
<dbReference type="HAMAP" id="MF_00374">
    <property type="entry name" value="Ribosomal_uL29"/>
    <property type="match status" value="1"/>
</dbReference>
<dbReference type="InterPro" id="IPR001854">
    <property type="entry name" value="Ribosomal_uL29"/>
</dbReference>
<dbReference type="PROSITE" id="PS51257">
    <property type="entry name" value="PROKAR_LIPOPROTEIN"/>
    <property type="match status" value="1"/>
</dbReference>
<dbReference type="NCBIfam" id="TIGR00012">
    <property type="entry name" value="L29"/>
    <property type="match status" value="1"/>
</dbReference>
<reference evidence="4 5" key="1">
    <citation type="journal article" date="2024" name="Plant Biotechnol. J.">
        <title>Dendrobium thyrsiflorum genome and its molecular insights into genes involved in important horticultural traits.</title>
        <authorList>
            <person name="Chen B."/>
            <person name="Wang J.Y."/>
            <person name="Zheng P.J."/>
            <person name="Li K.L."/>
            <person name="Liang Y.M."/>
            <person name="Chen X.F."/>
            <person name="Zhang C."/>
            <person name="Zhao X."/>
            <person name="He X."/>
            <person name="Zhang G.Q."/>
            <person name="Liu Z.J."/>
            <person name="Xu Q."/>
        </authorList>
    </citation>
    <scope>NUCLEOTIDE SEQUENCE [LARGE SCALE GENOMIC DNA]</scope>
    <source>
        <strain evidence="4">GZMU011</strain>
    </source>
</reference>
<keyword evidence="2" id="KW-0689">Ribosomal protein</keyword>
<comment type="caution">
    <text evidence="4">The sequence shown here is derived from an EMBL/GenBank/DDBJ whole genome shotgun (WGS) entry which is preliminary data.</text>
</comment>
<dbReference type="Proteomes" id="UP001552299">
    <property type="component" value="Unassembled WGS sequence"/>
</dbReference>
<evidence type="ECO:0000256" key="3">
    <source>
        <dbReference type="ARBA" id="ARBA00023274"/>
    </source>
</evidence>
<keyword evidence="5" id="KW-1185">Reference proteome</keyword>
<dbReference type="SUPFAM" id="SSF46561">
    <property type="entry name" value="Ribosomal protein L29 (L29p)"/>
    <property type="match status" value="1"/>
</dbReference>
<dbReference type="PANTHER" id="PTHR45722">
    <property type="entry name" value="60S RIBOSOMAL PROTEIN L35"/>
    <property type="match status" value="1"/>
</dbReference>
<dbReference type="InterPro" id="IPR045059">
    <property type="entry name" value="Ribosomal_uL29_euk"/>
</dbReference>
<dbReference type="FunFam" id="1.10.287.310:FF:000002">
    <property type="entry name" value="60S ribosomal protein L35"/>
    <property type="match status" value="1"/>
</dbReference>
<gene>
    <name evidence="4" type="ORF">M5K25_015443</name>
</gene>
<protein>
    <submittedName>
        <fullName evidence="4">Uncharacterized protein</fullName>
    </submittedName>
</protein>
<dbReference type="GO" id="GO:1990904">
    <property type="term" value="C:ribonucleoprotein complex"/>
    <property type="evidence" value="ECO:0007669"/>
    <property type="project" value="UniProtKB-KW"/>
</dbReference>
<dbReference type="Gene3D" id="1.10.287.310">
    <property type="match status" value="1"/>
</dbReference>
<comment type="similarity">
    <text evidence="1">Belongs to the universal ribosomal protein uL29 family.</text>
</comment>
<dbReference type="CDD" id="cd00427">
    <property type="entry name" value="Ribosomal_L29_HIP"/>
    <property type="match status" value="1"/>
</dbReference>
<evidence type="ECO:0000313" key="5">
    <source>
        <dbReference type="Proteomes" id="UP001552299"/>
    </source>
</evidence>
<keyword evidence="3" id="KW-0687">Ribonucleoprotein</keyword>
<organism evidence="4 5">
    <name type="scientific">Dendrobium thyrsiflorum</name>
    <name type="common">Pinecone-like raceme dendrobium</name>
    <name type="synonym">Orchid</name>
    <dbReference type="NCBI Taxonomy" id="117978"/>
    <lineage>
        <taxon>Eukaryota</taxon>
        <taxon>Viridiplantae</taxon>
        <taxon>Streptophyta</taxon>
        <taxon>Embryophyta</taxon>
        <taxon>Tracheophyta</taxon>
        <taxon>Spermatophyta</taxon>
        <taxon>Magnoliopsida</taxon>
        <taxon>Liliopsida</taxon>
        <taxon>Asparagales</taxon>
        <taxon>Orchidaceae</taxon>
        <taxon>Epidendroideae</taxon>
        <taxon>Malaxideae</taxon>
        <taxon>Dendrobiinae</taxon>
        <taxon>Dendrobium</taxon>
    </lineage>
</organism>
<name>A0ABD0UQV7_DENTH</name>
<dbReference type="Pfam" id="PF00831">
    <property type="entry name" value="Ribosomal_L29"/>
    <property type="match status" value="1"/>
</dbReference>
<evidence type="ECO:0000256" key="1">
    <source>
        <dbReference type="ARBA" id="ARBA00009254"/>
    </source>
</evidence>